<comment type="subunit">
    <text evidence="2">Homodimer.</text>
</comment>
<dbReference type="SUPFAM" id="SSF55681">
    <property type="entry name" value="Class II aaRS and biotin synthetases"/>
    <property type="match status" value="1"/>
</dbReference>
<keyword evidence="7" id="KW-0547">Nucleotide-binding</keyword>
<evidence type="ECO:0000256" key="8">
    <source>
        <dbReference type="ARBA" id="ARBA00022833"/>
    </source>
</evidence>
<organism evidence="15">
    <name type="scientific">Bradyrhizobium quebecense</name>
    <dbReference type="NCBI Taxonomy" id="2748629"/>
    <lineage>
        <taxon>Bacteria</taxon>
        <taxon>Pseudomonadati</taxon>
        <taxon>Pseudomonadota</taxon>
        <taxon>Alphaproteobacteria</taxon>
        <taxon>Hyphomicrobiales</taxon>
        <taxon>Nitrobacteraceae</taxon>
        <taxon>Bradyrhizobium</taxon>
    </lineage>
</organism>
<keyword evidence="6" id="KW-0479">Metal-binding</keyword>
<dbReference type="CDD" id="cd00771">
    <property type="entry name" value="ThrRS_core"/>
    <property type="match status" value="1"/>
</dbReference>
<evidence type="ECO:0000256" key="1">
    <source>
        <dbReference type="ARBA" id="ARBA00008226"/>
    </source>
</evidence>
<dbReference type="AlphaFoldDB" id="A0A973WQJ4"/>
<evidence type="ECO:0000256" key="5">
    <source>
        <dbReference type="ARBA" id="ARBA00022598"/>
    </source>
</evidence>
<dbReference type="GO" id="GO:0005524">
    <property type="term" value="F:ATP binding"/>
    <property type="evidence" value="ECO:0007669"/>
    <property type="project" value="UniProtKB-KW"/>
</dbReference>
<dbReference type="PANTHER" id="PTHR11451:SF44">
    <property type="entry name" value="THREONINE--TRNA LIGASE, CHLOROPLASTIC_MITOCHONDRIAL 2"/>
    <property type="match status" value="1"/>
</dbReference>
<dbReference type="InterPro" id="IPR036621">
    <property type="entry name" value="Anticodon-bd_dom_sf"/>
</dbReference>
<comment type="caution">
    <text evidence="15">The sequence shown here is derived from an EMBL/GenBank/DDBJ whole genome shotgun (WGS) entry which is preliminary data.</text>
</comment>
<dbReference type="InterPro" id="IPR002314">
    <property type="entry name" value="aa-tRNA-synt_IIb"/>
</dbReference>
<keyword evidence="5 15" id="KW-0436">Ligase</keyword>
<name>A0A973WQJ4_9BRAD</name>
<dbReference type="InterPro" id="IPR002320">
    <property type="entry name" value="Thr-tRNA-ligase_IIa"/>
</dbReference>
<evidence type="ECO:0000256" key="7">
    <source>
        <dbReference type="ARBA" id="ARBA00022741"/>
    </source>
</evidence>
<dbReference type="Gene3D" id="3.40.50.800">
    <property type="entry name" value="Anticodon-binding domain"/>
    <property type="match status" value="1"/>
</dbReference>
<dbReference type="GO" id="GO:0005737">
    <property type="term" value="C:cytoplasm"/>
    <property type="evidence" value="ECO:0007669"/>
    <property type="project" value="UniProtKB-UniRule"/>
</dbReference>
<dbReference type="FunFam" id="3.30.930.10:FF:000002">
    <property type="entry name" value="Threonine--tRNA ligase"/>
    <property type="match status" value="1"/>
</dbReference>
<dbReference type="PRINTS" id="PR01047">
    <property type="entry name" value="TRNASYNTHTHR"/>
</dbReference>
<dbReference type="GO" id="GO:0046872">
    <property type="term" value="F:metal ion binding"/>
    <property type="evidence" value="ECO:0007669"/>
    <property type="project" value="UniProtKB-KW"/>
</dbReference>
<dbReference type="Pfam" id="PF03129">
    <property type="entry name" value="HGTP_anticodon"/>
    <property type="match status" value="1"/>
</dbReference>
<evidence type="ECO:0000256" key="12">
    <source>
        <dbReference type="ARBA" id="ARBA00049515"/>
    </source>
</evidence>
<reference evidence="15" key="1">
    <citation type="submission" date="2020-06" db="EMBL/GenBank/DDBJ databases">
        <title>Whole Genome Sequence of Bradyrhizobium sp. Strain 66S1MB.</title>
        <authorList>
            <person name="Bromfield E."/>
            <person name="Cloutier S."/>
        </authorList>
    </citation>
    <scope>NUCLEOTIDE SEQUENCE</scope>
    <source>
        <strain evidence="15">66S1MB</strain>
    </source>
</reference>
<evidence type="ECO:0000256" key="2">
    <source>
        <dbReference type="ARBA" id="ARBA00011738"/>
    </source>
</evidence>
<dbReference type="InterPro" id="IPR006195">
    <property type="entry name" value="aa-tRNA-synth_II"/>
</dbReference>
<dbReference type="InterPro" id="IPR045864">
    <property type="entry name" value="aa-tRNA-synth_II/BPL/LPL"/>
</dbReference>
<keyword evidence="8" id="KW-0862">Zinc</keyword>
<dbReference type="InterPro" id="IPR004154">
    <property type="entry name" value="Anticodon-bd"/>
</dbReference>
<keyword evidence="11" id="KW-0030">Aminoacyl-tRNA synthetase</keyword>
<dbReference type="GO" id="GO:0006435">
    <property type="term" value="P:threonyl-tRNA aminoacylation"/>
    <property type="evidence" value="ECO:0007669"/>
    <property type="project" value="UniProtKB-UniRule"/>
</dbReference>
<dbReference type="EC" id="6.1.1.3" evidence="3 13"/>
<dbReference type="NCBIfam" id="TIGR00418">
    <property type="entry name" value="thrS"/>
    <property type="match status" value="1"/>
</dbReference>
<dbReference type="Pfam" id="PF00587">
    <property type="entry name" value="tRNA-synt_2b"/>
    <property type="match status" value="1"/>
</dbReference>
<proteinExistence type="inferred from homology"/>
<dbReference type="RefSeq" id="WP_176531067.1">
    <property type="nucleotide sequence ID" value="NZ_CP088022.1"/>
</dbReference>
<evidence type="ECO:0000256" key="10">
    <source>
        <dbReference type="ARBA" id="ARBA00022917"/>
    </source>
</evidence>
<keyword evidence="9" id="KW-0067">ATP-binding</keyword>
<comment type="similarity">
    <text evidence="1">Belongs to the class-II aminoacyl-tRNA synthetase family.</text>
</comment>
<dbReference type="PROSITE" id="PS50862">
    <property type="entry name" value="AA_TRNA_LIGASE_II"/>
    <property type="match status" value="1"/>
</dbReference>
<evidence type="ECO:0000256" key="4">
    <source>
        <dbReference type="ARBA" id="ARBA00022490"/>
    </source>
</evidence>
<dbReference type="PANTHER" id="PTHR11451">
    <property type="entry name" value="THREONINE-TRNA LIGASE"/>
    <property type="match status" value="1"/>
</dbReference>
<dbReference type="SUPFAM" id="SSF52954">
    <property type="entry name" value="Class II aaRS ABD-related"/>
    <property type="match status" value="1"/>
</dbReference>
<dbReference type="InterPro" id="IPR033728">
    <property type="entry name" value="ThrRS_core"/>
</dbReference>
<gene>
    <name evidence="15" type="primary">thrS</name>
    <name evidence="15" type="ORF">HU230_16925</name>
</gene>
<evidence type="ECO:0000259" key="14">
    <source>
        <dbReference type="PROSITE" id="PS50862"/>
    </source>
</evidence>
<keyword evidence="4" id="KW-0963">Cytoplasm</keyword>
<evidence type="ECO:0000313" key="15">
    <source>
        <dbReference type="EMBL" id="NVL07385.1"/>
    </source>
</evidence>
<dbReference type="Gene3D" id="3.30.930.10">
    <property type="entry name" value="Bira Bifunctional Protein, Domain 2"/>
    <property type="match status" value="1"/>
</dbReference>
<evidence type="ECO:0000256" key="13">
    <source>
        <dbReference type="NCBIfam" id="TIGR00418"/>
    </source>
</evidence>
<dbReference type="GO" id="GO:0004829">
    <property type="term" value="F:threonine-tRNA ligase activity"/>
    <property type="evidence" value="ECO:0007669"/>
    <property type="project" value="UniProtKB-UniRule"/>
</dbReference>
<evidence type="ECO:0000256" key="3">
    <source>
        <dbReference type="ARBA" id="ARBA00013163"/>
    </source>
</evidence>
<sequence length="400" mass="44346">MDDLDHRSLGTRLDLWHIQEDAPGMVFWHPRGNTLYRVLEDYIRRKMRRLGYAEVRTPQLLPRDLWIQSGHWEKFGAHMFGFADGERAMALKPMSCPCHVQIFNKGLRSWRDLPLRYAEFGVCHRDEPSGSLHGLMRTRGFEQDDAHVFCREQDVPNEVARFVALLSEVYAEFGFPAPEVSLSTRPAARAGSDELWDWAEATLAAAARQCGLSYEIQPGEGAFYGPKLEFALRDRLGRSWQCGTVQLDSVLPGRLNASYVGPDGDRANPVMIHHAVFGSIGRVIAMLLEHHAGALPFWLSPDQVAVAPISRDHSGYAVKVLDALEAEGIRGVLFASADTLSRRIVAAHEAGIPVVAVVGQREAQQGTVSLRERAGAVSVLPLDDAVRALRQRACPGQVAD</sequence>
<dbReference type="EMBL" id="JABWSX010000001">
    <property type="protein sequence ID" value="NVL07385.1"/>
    <property type="molecule type" value="Genomic_DNA"/>
</dbReference>
<evidence type="ECO:0000256" key="9">
    <source>
        <dbReference type="ARBA" id="ARBA00022840"/>
    </source>
</evidence>
<comment type="catalytic activity">
    <reaction evidence="12">
        <text>tRNA(Thr) + L-threonine + ATP = L-threonyl-tRNA(Thr) + AMP + diphosphate + H(+)</text>
        <dbReference type="Rhea" id="RHEA:24624"/>
        <dbReference type="Rhea" id="RHEA-COMP:9670"/>
        <dbReference type="Rhea" id="RHEA-COMP:9704"/>
        <dbReference type="ChEBI" id="CHEBI:15378"/>
        <dbReference type="ChEBI" id="CHEBI:30616"/>
        <dbReference type="ChEBI" id="CHEBI:33019"/>
        <dbReference type="ChEBI" id="CHEBI:57926"/>
        <dbReference type="ChEBI" id="CHEBI:78442"/>
        <dbReference type="ChEBI" id="CHEBI:78534"/>
        <dbReference type="ChEBI" id="CHEBI:456215"/>
        <dbReference type="EC" id="6.1.1.3"/>
    </reaction>
</comment>
<evidence type="ECO:0000256" key="11">
    <source>
        <dbReference type="ARBA" id="ARBA00023146"/>
    </source>
</evidence>
<evidence type="ECO:0000256" key="6">
    <source>
        <dbReference type="ARBA" id="ARBA00022723"/>
    </source>
</evidence>
<protein>
    <recommendedName>
        <fullName evidence="3 13">Threonine--tRNA ligase</fullName>
        <ecNumber evidence="3 13">6.1.1.3</ecNumber>
    </recommendedName>
</protein>
<accession>A0A973WQJ4</accession>
<keyword evidence="10" id="KW-0648">Protein biosynthesis</keyword>
<feature type="domain" description="Aminoacyl-transfer RNA synthetases class-II family profile" evidence="14">
    <location>
        <begin position="5"/>
        <end position="296"/>
    </location>
</feature>